<proteinExistence type="predicted"/>
<gene>
    <name evidence="1" type="ORF">METZ01_LOCUS405143</name>
</gene>
<name>A0A382W0M3_9ZZZZ</name>
<feature type="non-terminal residue" evidence="1">
    <location>
        <position position="1"/>
    </location>
</feature>
<dbReference type="EMBL" id="UINC01156078">
    <property type="protein sequence ID" value="SVD52289.1"/>
    <property type="molecule type" value="Genomic_DNA"/>
</dbReference>
<accession>A0A382W0M3</accession>
<evidence type="ECO:0000313" key="1">
    <source>
        <dbReference type="EMBL" id="SVD52289.1"/>
    </source>
</evidence>
<reference evidence="1" key="1">
    <citation type="submission" date="2018-05" db="EMBL/GenBank/DDBJ databases">
        <authorList>
            <person name="Lanie J.A."/>
            <person name="Ng W.-L."/>
            <person name="Kazmierczak K.M."/>
            <person name="Andrzejewski T.M."/>
            <person name="Davidsen T.M."/>
            <person name="Wayne K.J."/>
            <person name="Tettelin H."/>
            <person name="Glass J.I."/>
            <person name="Rusch D."/>
            <person name="Podicherti R."/>
            <person name="Tsui H.-C.T."/>
            <person name="Winkler M.E."/>
        </authorList>
    </citation>
    <scope>NUCLEOTIDE SEQUENCE</scope>
</reference>
<organism evidence="1">
    <name type="scientific">marine metagenome</name>
    <dbReference type="NCBI Taxonomy" id="408172"/>
    <lineage>
        <taxon>unclassified sequences</taxon>
        <taxon>metagenomes</taxon>
        <taxon>ecological metagenomes</taxon>
    </lineage>
</organism>
<dbReference type="AlphaFoldDB" id="A0A382W0M3"/>
<sequence length="234" mass="27862">KYRIFFFLFLFSILIGTEYQILFGDRYAEAIHAYEEIKPIMRTRVAQLNGEFNTAASIVFPEMVRYSLIRDKIETAALEVFYKKLGPDYANFSIGLFQMKPSFIERLERTVIRFDPLCEYHFISEFGENLTAEQIREMRVGRLKDIRWQIDYLVCFMKMMDHFMNRVDPNLGMMDDESRIAIYATAFNSGIWDNIEKIKRISKKKFFPYGSKSNENQCSYSDLSLYFYTSYIRN</sequence>
<protein>
    <recommendedName>
        <fullName evidence="2">Transglycosylase SLT domain-containing protein</fullName>
    </recommendedName>
</protein>
<evidence type="ECO:0008006" key="2">
    <source>
        <dbReference type="Google" id="ProtNLM"/>
    </source>
</evidence>